<keyword evidence="6 8" id="KW-1133">Transmembrane helix</keyword>
<evidence type="ECO:0000313" key="10">
    <source>
        <dbReference type="Proteomes" id="UP000553776"/>
    </source>
</evidence>
<gene>
    <name evidence="9" type="ORF">H7B90_28090</name>
</gene>
<evidence type="ECO:0000256" key="6">
    <source>
        <dbReference type="ARBA" id="ARBA00022989"/>
    </source>
</evidence>
<feature type="transmembrane region" description="Helical" evidence="8">
    <location>
        <begin position="60"/>
        <end position="77"/>
    </location>
</feature>
<dbReference type="Gene3D" id="1.10.3470.10">
    <property type="entry name" value="ABC transporter involved in vitamin B12 uptake, BtuC"/>
    <property type="match status" value="1"/>
</dbReference>
<dbReference type="PANTHER" id="PTHR30472">
    <property type="entry name" value="FERRIC ENTEROBACTIN TRANSPORT SYSTEM PERMEASE PROTEIN"/>
    <property type="match status" value="1"/>
</dbReference>
<dbReference type="PANTHER" id="PTHR30472:SF24">
    <property type="entry name" value="FERRIC ENTEROBACTIN TRANSPORT SYSTEM PERMEASE PROTEIN FEPG"/>
    <property type="match status" value="1"/>
</dbReference>
<dbReference type="GO" id="GO:0005886">
    <property type="term" value="C:plasma membrane"/>
    <property type="evidence" value="ECO:0007669"/>
    <property type="project" value="UniProtKB-SubCell"/>
</dbReference>
<feature type="transmembrane region" description="Helical" evidence="8">
    <location>
        <begin position="298"/>
        <end position="319"/>
    </location>
</feature>
<dbReference type="SUPFAM" id="SSF81345">
    <property type="entry name" value="ABC transporter involved in vitamin B12 uptake, BtuC"/>
    <property type="match status" value="1"/>
</dbReference>
<proteinExistence type="inferred from homology"/>
<dbReference type="Proteomes" id="UP000553776">
    <property type="component" value="Unassembled WGS sequence"/>
</dbReference>
<dbReference type="GO" id="GO:0033214">
    <property type="term" value="P:siderophore-iron import into cell"/>
    <property type="evidence" value="ECO:0007669"/>
    <property type="project" value="TreeGrafter"/>
</dbReference>
<feature type="transmembrane region" description="Helical" evidence="8">
    <location>
        <begin position="212"/>
        <end position="233"/>
    </location>
</feature>
<dbReference type="CDD" id="cd06550">
    <property type="entry name" value="TM_ABC_iron-siderophores_like"/>
    <property type="match status" value="1"/>
</dbReference>
<name>A0A841U6I9_9BACL</name>
<comment type="caution">
    <text evidence="9">The sequence shown here is derived from an EMBL/GenBank/DDBJ whole genome shotgun (WGS) entry which is preliminary data.</text>
</comment>
<evidence type="ECO:0000256" key="3">
    <source>
        <dbReference type="ARBA" id="ARBA00022448"/>
    </source>
</evidence>
<dbReference type="GO" id="GO:0022857">
    <property type="term" value="F:transmembrane transporter activity"/>
    <property type="evidence" value="ECO:0007669"/>
    <property type="project" value="InterPro"/>
</dbReference>
<feature type="transmembrane region" description="Helical" evidence="8">
    <location>
        <begin position="171"/>
        <end position="191"/>
    </location>
</feature>
<keyword evidence="3" id="KW-0813">Transport</keyword>
<evidence type="ECO:0000256" key="8">
    <source>
        <dbReference type="SAM" id="Phobius"/>
    </source>
</evidence>
<organism evidence="9 10">
    <name type="scientific">Cohnella xylanilytica</name>
    <dbReference type="NCBI Taxonomy" id="557555"/>
    <lineage>
        <taxon>Bacteria</taxon>
        <taxon>Bacillati</taxon>
        <taxon>Bacillota</taxon>
        <taxon>Bacilli</taxon>
        <taxon>Bacillales</taxon>
        <taxon>Paenibacillaceae</taxon>
        <taxon>Cohnella</taxon>
    </lineage>
</organism>
<dbReference type="Pfam" id="PF01032">
    <property type="entry name" value="FecCD"/>
    <property type="match status" value="1"/>
</dbReference>
<reference evidence="9 10" key="1">
    <citation type="submission" date="2020-08" db="EMBL/GenBank/DDBJ databases">
        <title>Cohnella phylogeny.</title>
        <authorList>
            <person name="Dunlap C."/>
        </authorList>
    </citation>
    <scope>NUCLEOTIDE SEQUENCE [LARGE SCALE GENOMIC DNA]</scope>
    <source>
        <strain evidence="9 10">DSM 25239</strain>
    </source>
</reference>
<dbReference type="FunFam" id="1.10.3470.10:FF:000001">
    <property type="entry name" value="Vitamin B12 ABC transporter permease BtuC"/>
    <property type="match status" value="1"/>
</dbReference>
<keyword evidence="10" id="KW-1185">Reference proteome</keyword>
<evidence type="ECO:0000256" key="4">
    <source>
        <dbReference type="ARBA" id="ARBA00022475"/>
    </source>
</evidence>
<protein>
    <submittedName>
        <fullName evidence="9">Iron ABC transporter permease</fullName>
    </submittedName>
</protein>
<comment type="subcellular location">
    <subcellularLocation>
        <location evidence="1">Cell membrane</location>
        <topology evidence="1">Multi-pass membrane protein</topology>
    </subcellularLocation>
</comment>
<dbReference type="InterPro" id="IPR000522">
    <property type="entry name" value="ABC_transptr_permease_BtuC"/>
</dbReference>
<sequence length="354" mass="36714">MIRNRYGIRAGTRGRPERSEATRRRRRRSAAAIGSLLALCFAGAIFSTGLGDMYIPPGKALLAVFGAGSEDYVLVVQKLRLPRVLIALLVGAALAAAGALLQGVIRNPLASPDTIGITGGASAAAVFFLAYLAERIGIRWLPVFAIAGAALASAALYALAWRKGTSPVRLVLIGVGMASLTSAATTMLIVFHPRSDPGMAYTWLTGSIYAANWENVLTLLPWAAVLLPLASLLSRHVNVLQLGDEVATGTGSAVERNRLLLLAIGVALAAAAISAAGGIGFVGLLAPHMARKLVGPGFGPLLPVSALLGALIVLLADLAGRTLFLPYDVPVGVFTASVGAPFFIYLLFAKRNSA</sequence>
<feature type="transmembrane region" description="Helical" evidence="8">
    <location>
        <begin position="331"/>
        <end position="348"/>
    </location>
</feature>
<feature type="transmembrane region" description="Helical" evidence="8">
    <location>
        <begin position="84"/>
        <end position="103"/>
    </location>
</feature>
<evidence type="ECO:0000256" key="5">
    <source>
        <dbReference type="ARBA" id="ARBA00022692"/>
    </source>
</evidence>
<dbReference type="AlphaFoldDB" id="A0A841U6I9"/>
<evidence type="ECO:0000256" key="2">
    <source>
        <dbReference type="ARBA" id="ARBA00007935"/>
    </source>
</evidence>
<keyword evidence="4" id="KW-1003">Cell membrane</keyword>
<evidence type="ECO:0000256" key="1">
    <source>
        <dbReference type="ARBA" id="ARBA00004651"/>
    </source>
</evidence>
<evidence type="ECO:0000313" key="9">
    <source>
        <dbReference type="EMBL" id="MBB6695262.1"/>
    </source>
</evidence>
<accession>A0A841U6I9</accession>
<dbReference type="EMBL" id="JACJVR010000119">
    <property type="protein sequence ID" value="MBB6695262.1"/>
    <property type="molecule type" value="Genomic_DNA"/>
</dbReference>
<dbReference type="InterPro" id="IPR037294">
    <property type="entry name" value="ABC_BtuC-like"/>
</dbReference>
<evidence type="ECO:0000256" key="7">
    <source>
        <dbReference type="ARBA" id="ARBA00023136"/>
    </source>
</evidence>
<keyword evidence="7 8" id="KW-0472">Membrane</keyword>
<comment type="similarity">
    <text evidence="2">Belongs to the binding-protein-dependent transport system permease family. FecCD subfamily.</text>
</comment>
<feature type="transmembrane region" description="Helical" evidence="8">
    <location>
        <begin position="30"/>
        <end position="48"/>
    </location>
</feature>
<feature type="transmembrane region" description="Helical" evidence="8">
    <location>
        <begin position="259"/>
        <end position="286"/>
    </location>
</feature>
<feature type="transmembrane region" description="Helical" evidence="8">
    <location>
        <begin position="140"/>
        <end position="159"/>
    </location>
</feature>
<dbReference type="RefSeq" id="WP_185139216.1">
    <property type="nucleotide sequence ID" value="NZ_BORM01000013.1"/>
</dbReference>
<keyword evidence="5 8" id="KW-0812">Transmembrane</keyword>
<feature type="transmembrane region" description="Helical" evidence="8">
    <location>
        <begin position="115"/>
        <end position="133"/>
    </location>
</feature>